<reference evidence="1" key="1">
    <citation type="submission" date="2021-02" db="EMBL/GenBank/DDBJ databases">
        <authorList>
            <person name="Dougan E. K."/>
            <person name="Rhodes N."/>
            <person name="Thang M."/>
            <person name="Chan C."/>
        </authorList>
    </citation>
    <scope>NUCLEOTIDE SEQUENCE</scope>
</reference>
<organism evidence="1 2">
    <name type="scientific">Symbiodinium necroappetens</name>
    <dbReference type="NCBI Taxonomy" id="1628268"/>
    <lineage>
        <taxon>Eukaryota</taxon>
        <taxon>Sar</taxon>
        <taxon>Alveolata</taxon>
        <taxon>Dinophyceae</taxon>
        <taxon>Suessiales</taxon>
        <taxon>Symbiodiniaceae</taxon>
        <taxon>Symbiodinium</taxon>
    </lineage>
</organism>
<keyword evidence="2" id="KW-1185">Reference proteome</keyword>
<evidence type="ECO:0000313" key="1">
    <source>
        <dbReference type="EMBL" id="CAE7294008.1"/>
    </source>
</evidence>
<gene>
    <name evidence="1" type="ORF">SNEC2469_LOCUS7213</name>
</gene>
<dbReference type="AlphaFoldDB" id="A0A812N1G9"/>
<dbReference type="Proteomes" id="UP000601435">
    <property type="component" value="Unassembled WGS sequence"/>
</dbReference>
<comment type="caution">
    <text evidence="1">The sequence shown here is derived from an EMBL/GenBank/DDBJ whole genome shotgun (WGS) entry which is preliminary data.</text>
</comment>
<dbReference type="EMBL" id="CAJNJA010012320">
    <property type="protein sequence ID" value="CAE7294008.1"/>
    <property type="molecule type" value="Genomic_DNA"/>
</dbReference>
<name>A0A812N1G9_9DINO</name>
<proteinExistence type="predicted"/>
<sequence>MAFRESLWLRGGTTEGTCQDCRKHVHHMFILAITPSWQRRQTSAGWFASGLSWSDGIAAGGLLGDIELFVAVAIQCEFSYTKRCIGIGAVGVQRKATAR</sequence>
<accession>A0A812N1G9</accession>
<evidence type="ECO:0000313" key="2">
    <source>
        <dbReference type="Proteomes" id="UP000601435"/>
    </source>
</evidence>
<protein>
    <submittedName>
        <fullName evidence="1">Uncharacterized protein</fullName>
    </submittedName>
</protein>